<dbReference type="Pfam" id="PF20539">
    <property type="entry name" value="DUF6754"/>
    <property type="match status" value="1"/>
</dbReference>
<feature type="transmembrane region" description="Helical" evidence="1">
    <location>
        <begin position="365"/>
        <end position="384"/>
    </location>
</feature>
<protein>
    <recommendedName>
        <fullName evidence="3">DUF6754 domain-containing protein</fullName>
    </recommendedName>
</protein>
<dbReference type="Gene3D" id="2.60.40.10">
    <property type="entry name" value="Immunoglobulins"/>
    <property type="match status" value="1"/>
</dbReference>
<sequence length="398" mass="42596">MRLKIYALLVVMAVSLPCLAALPGPAISEAPMAAVTIAPPSNITAADTPNDGGQAITVTWQASPDEVLGLVEGYEILRSETRDGVFSKVGFVPYGFTGFDDQEVPQNSRNYFYQVKTVGKGAAGISISAVSNPAQSREQWFNAARINALVATALFIIIVIYFITRAKRGQSLFIRRIAGLAAVDEAVGRATEMGRPILFVPGISSIADVATIAALNILGQVAKKTAEYGTPLLVPNKDPVVYVVAQEIVKEAYTELGRPDAYNPDSVFFLTDSQMGYAAGVDGIMSREKPATNFFLGMFYAESLILAETGAATGAIQIAGTDAVNQLPFFITACDYTLIGEELYAASAYLSREPMLLGTLKGQDWSKAVIVLMLIVGAMISWISPGIRQWILNMLMVG</sequence>
<dbReference type="InterPro" id="IPR013783">
    <property type="entry name" value="Ig-like_fold"/>
</dbReference>
<keyword evidence="2" id="KW-0732">Signal</keyword>
<feature type="chain" id="PRO_5037427880" description="DUF6754 domain-containing protein" evidence="2">
    <location>
        <begin position="21"/>
        <end position="398"/>
    </location>
</feature>
<feature type="domain" description="DUF6754" evidence="3">
    <location>
        <begin position="137"/>
        <end position="384"/>
    </location>
</feature>
<comment type="caution">
    <text evidence="4">The sequence shown here is derived from an EMBL/GenBank/DDBJ whole genome shotgun (WGS) entry which is preliminary data.</text>
</comment>
<evidence type="ECO:0000259" key="3">
    <source>
        <dbReference type="Pfam" id="PF20539"/>
    </source>
</evidence>
<evidence type="ECO:0000256" key="1">
    <source>
        <dbReference type="SAM" id="Phobius"/>
    </source>
</evidence>
<dbReference type="Proteomes" id="UP000736328">
    <property type="component" value="Unassembled WGS sequence"/>
</dbReference>
<dbReference type="AlphaFoldDB" id="A0A933MIY7"/>
<keyword evidence="1" id="KW-0472">Membrane</keyword>
<feature type="transmembrane region" description="Helical" evidence="1">
    <location>
        <begin position="146"/>
        <end position="164"/>
    </location>
</feature>
<evidence type="ECO:0000313" key="4">
    <source>
        <dbReference type="EMBL" id="MBI4726124.1"/>
    </source>
</evidence>
<reference evidence="4" key="1">
    <citation type="submission" date="2020-07" db="EMBL/GenBank/DDBJ databases">
        <title>Huge and variable diversity of episymbiotic CPR bacteria and DPANN archaea in groundwater ecosystems.</title>
        <authorList>
            <person name="He C.Y."/>
            <person name="Keren R."/>
            <person name="Whittaker M."/>
            <person name="Farag I.F."/>
            <person name="Doudna J."/>
            <person name="Cate J.H.D."/>
            <person name="Banfield J.F."/>
        </authorList>
    </citation>
    <scope>NUCLEOTIDE SEQUENCE</scope>
    <source>
        <strain evidence="4">NC_groundwater_1520_Pr4_B-0.1um_53_5</strain>
    </source>
</reference>
<evidence type="ECO:0000256" key="2">
    <source>
        <dbReference type="SAM" id="SignalP"/>
    </source>
</evidence>
<evidence type="ECO:0000313" key="5">
    <source>
        <dbReference type="Proteomes" id="UP000736328"/>
    </source>
</evidence>
<dbReference type="InterPro" id="IPR046642">
    <property type="entry name" value="DUF6754"/>
</dbReference>
<dbReference type="EMBL" id="JACQXR010000033">
    <property type="protein sequence ID" value="MBI4726124.1"/>
    <property type="molecule type" value="Genomic_DNA"/>
</dbReference>
<dbReference type="InterPro" id="IPR036116">
    <property type="entry name" value="FN3_sf"/>
</dbReference>
<gene>
    <name evidence="4" type="ORF">HY768_02680</name>
</gene>
<accession>A0A933MIY7</accession>
<proteinExistence type="predicted"/>
<dbReference type="SUPFAM" id="SSF49265">
    <property type="entry name" value="Fibronectin type III"/>
    <property type="match status" value="1"/>
</dbReference>
<name>A0A933MIY7_UNCT6</name>
<keyword evidence="1" id="KW-0812">Transmembrane</keyword>
<keyword evidence="1" id="KW-1133">Transmembrane helix</keyword>
<organism evidence="4 5">
    <name type="scientific">candidate division TA06 bacterium</name>
    <dbReference type="NCBI Taxonomy" id="2250710"/>
    <lineage>
        <taxon>Bacteria</taxon>
        <taxon>Bacteria division TA06</taxon>
    </lineage>
</organism>
<feature type="signal peptide" evidence="2">
    <location>
        <begin position="1"/>
        <end position="20"/>
    </location>
</feature>